<evidence type="ECO:0000313" key="7">
    <source>
        <dbReference type="Proteomes" id="UP000325212"/>
    </source>
</evidence>
<sequence length="308" mass="36177">MRYVKGIDISNNNASIDFDKVAEDNIECVYMKATEGKTFQDSRLEEFYDLCKSHGINVGAYHFLVSTSSPQAQAENFYKKIKDCAWDMIPMLDIESEFDELCDYIIRFINAFKELSPLQLGIYSYTGFLSNIEEIKSKIKEYPFWEANYNNDPWNLPSNFFTNRIGHQYTENGDISGVSGKCDVNLFTQGVLLKNNMYLGTWINENDKWWYKHTDGTFTKDAWEFINGKWYLFDSEGWMIHDWKKYGDSWYYFGDYNNGAMKTGWYCDEKSSKWYYFNGEGIMQTGRIKIDDKWYHFDNNGAMGTPGI</sequence>
<dbReference type="PANTHER" id="PTHR34135:SF2">
    <property type="entry name" value="LYSOZYME"/>
    <property type="match status" value="1"/>
</dbReference>
<dbReference type="Pfam" id="PF19127">
    <property type="entry name" value="Choline_bind_3"/>
    <property type="match status" value="2"/>
</dbReference>
<evidence type="ECO:0000256" key="3">
    <source>
        <dbReference type="ARBA" id="ARBA00022801"/>
    </source>
</evidence>
<dbReference type="GO" id="GO:0003796">
    <property type="term" value="F:lysozyme activity"/>
    <property type="evidence" value="ECO:0007669"/>
    <property type="project" value="InterPro"/>
</dbReference>
<proteinExistence type="inferred from homology"/>
<dbReference type="Gene3D" id="3.20.20.80">
    <property type="entry name" value="Glycosidases"/>
    <property type="match status" value="1"/>
</dbReference>
<comment type="caution">
    <text evidence="6">The sequence shown here is derived from an EMBL/GenBank/DDBJ whole genome shotgun (WGS) entry which is preliminary data.</text>
</comment>
<feature type="repeat" description="Cell wall-binding" evidence="5">
    <location>
        <begin position="262"/>
        <end position="283"/>
    </location>
</feature>
<dbReference type="InterPro" id="IPR018077">
    <property type="entry name" value="Glyco_hydro_fam25_subgr"/>
</dbReference>
<dbReference type="InterPro" id="IPR002053">
    <property type="entry name" value="Glyco_hydro_25"/>
</dbReference>
<reference evidence="6 7" key="1">
    <citation type="submission" date="2019-06" db="EMBL/GenBank/DDBJ databases">
        <title>Draft genome sequence of Clostridium diolis DSM 15410.</title>
        <authorList>
            <person name="Kobayashi H."/>
            <person name="Tanizawa Y."/>
            <person name="Tohno M."/>
        </authorList>
    </citation>
    <scope>NUCLEOTIDE SEQUENCE [LARGE SCALE GENOMIC DNA]</scope>
    <source>
        <strain evidence="6 7">DSM 15410</strain>
    </source>
</reference>
<dbReference type="GO" id="GO:0009253">
    <property type="term" value="P:peptidoglycan catabolic process"/>
    <property type="evidence" value="ECO:0007669"/>
    <property type="project" value="InterPro"/>
</dbReference>
<gene>
    <name evidence="6" type="ORF">CDIOL_09390</name>
</gene>
<accession>A0AAV3VXB1</accession>
<dbReference type="InterPro" id="IPR017853">
    <property type="entry name" value="GH"/>
</dbReference>
<dbReference type="Proteomes" id="UP000325212">
    <property type="component" value="Unassembled WGS sequence"/>
</dbReference>
<evidence type="ECO:0000256" key="4">
    <source>
        <dbReference type="ARBA" id="ARBA00023295"/>
    </source>
</evidence>
<dbReference type="GO" id="GO:0016052">
    <property type="term" value="P:carbohydrate catabolic process"/>
    <property type="evidence" value="ECO:0007669"/>
    <property type="project" value="TreeGrafter"/>
</dbReference>
<dbReference type="SUPFAM" id="SSF51445">
    <property type="entry name" value="(Trans)glycosidases"/>
    <property type="match status" value="1"/>
</dbReference>
<dbReference type="GO" id="GO:0016998">
    <property type="term" value="P:cell wall macromolecule catabolic process"/>
    <property type="evidence" value="ECO:0007669"/>
    <property type="project" value="InterPro"/>
</dbReference>
<protein>
    <recommendedName>
        <fullName evidence="8">Glycoside hydrolase</fullName>
    </recommendedName>
</protein>
<name>A0AAV3VXB1_9CLOT</name>
<keyword evidence="3" id="KW-0378">Hydrolase</keyword>
<dbReference type="Gene3D" id="2.10.270.10">
    <property type="entry name" value="Cholin Binding"/>
    <property type="match status" value="1"/>
</dbReference>
<dbReference type="PROSITE" id="PS51904">
    <property type="entry name" value="GLYCOSYL_HYDROL_F25_2"/>
    <property type="match status" value="1"/>
</dbReference>
<comment type="similarity">
    <text evidence="1">Belongs to the glycosyl hydrolase 25 family.</text>
</comment>
<dbReference type="RefSeq" id="WP_039771240.1">
    <property type="nucleotide sequence ID" value="NZ_BJLA01000002.1"/>
</dbReference>
<keyword evidence="2" id="KW-0677">Repeat</keyword>
<dbReference type="Pfam" id="PF01183">
    <property type="entry name" value="Glyco_hydro_25"/>
    <property type="match status" value="1"/>
</dbReference>
<dbReference type="SMART" id="SM00641">
    <property type="entry name" value="Glyco_25"/>
    <property type="match status" value="1"/>
</dbReference>
<dbReference type="PROSITE" id="PS51170">
    <property type="entry name" value="CW"/>
    <property type="match status" value="2"/>
</dbReference>
<feature type="repeat" description="Cell wall-binding" evidence="5">
    <location>
        <begin position="284"/>
        <end position="303"/>
    </location>
</feature>
<dbReference type="EMBL" id="BJLA01000002">
    <property type="protein sequence ID" value="GEA30016.1"/>
    <property type="molecule type" value="Genomic_DNA"/>
</dbReference>
<dbReference type="InterPro" id="IPR018337">
    <property type="entry name" value="Cell_wall/Cho-bd_repeat"/>
</dbReference>
<evidence type="ECO:0000313" key="6">
    <source>
        <dbReference type="EMBL" id="GEA30016.1"/>
    </source>
</evidence>
<evidence type="ECO:0000256" key="5">
    <source>
        <dbReference type="PROSITE-ProRule" id="PRU00591"/>
    </source>
</evidence>
<dbReference type="SUPFAM" id="SSF69360">
    <property type="entry name" value="Cell wall binding repeat"/>
    <property type="match status" value="1"/>
</dbReference>
<organism evidence="6 7">
    <name type="scientific">Clostridium diolis</name>
    <dbReference type="NCBI Taxonomy" id="223919"/>
    <lineage>
        <taxon>Bacteria</taxon>
        <taxon>Bacillati</taxon>
        <taxon>Bacillota</taxon>
        <taxon>Clostridia</taxon>
        <taxon>Eubacteriales</taxon>
        <taxon>Clostridiaceae</taxon>
        <taxon>Clostridium</taxon>
    </lineage>
</organism>
<evidence type="ECO:0000256" key="1">
    <source>
        <dbReference type="ARBA" id="ARBA00010646"/>
    </source>
</evidence>
<dbReference type="AlphaFoldDB" id="A0AAV3VXB1"/>
<dbReference type="PANTHER" id="PTHR34135">
    <property type="entry name" value="LYSOZYME"/>
    <property type="match status" value="1"/>
</dbReference>
<keyword evidence="7" id="KW-1185">Reference proteome</keyword>
<evidence type="ECO:0000256" key="2">
    <source>
        <dbReference type="ARBA" id="ARBA00022737"/>
    </source>
</evidence>
<evidence type="ECO:0008006" key="8">
    <source>
        <dbReference type="Google" id="ProtNLM"/>
    </source>
</evidence>
<keyword evidence="4" id="KW-0326">Glycosidase</keyword>